<accession>A0A1B1S9I2</accession>
<organism evidence="12 14">
    <name type="scientific">Muribaculum intestinale</name>
    <dbReference type="NCBI Taxonomy" id="1796646"/>
    <lineage>
        <taxon>Bacteria</taxon>
        <taxon>Pseudomonadati</taxon>
        <taxon>Bacteroidota</taxon>
        <taxon>Bacteroidia</taxon>
        <taxon>Bacteroidales</taxon>
        <taxon>Muribaculaceae</taxon>
        <taxon>Muribaculum</taxon>
    </lineage>
</organism>
<dbReference type="InterPro" id="IPR034701">
    <property type="entry name" value="CdaA"/>
</dbReference>
<proteinExistence type="inferred from homology"/>
<dbReference type="InterPro" id="IPR050338">
    <property type="entry name" value="DisA"/>
</dbReference>
<evidence type="ECO:0000313" key="12">
    <source>
        <dbReference type="EMBL" id="ANU63461.1"/>
    </source>
</evidence>
<dbReference type="InterPro" id="IPR045585">
    <property type="entry name" value="CdaA_N"/>
</dbReference>
<dbReference type="InterPro" id="IPR003390">
    <property type="entry name" value="DNA_integrity_scan_DisA_N"/>
</dbReference>
<reference evidence="13 15" key="3">
    <citation type="submission" date="2019-04" db="EMBL/GenBank/DDBJ databases">
        <title>Microbes associate with the intestines of laboratory mice.</title>
        <authorList>
            <person name="Navarre W."/>
            <person name="Wong E."/>
            <person name="Huang K."/>
            <person name="Tropini C."/>
            <person name="Ng K."/>
            <person name="Yu B."/>
        </authorList>
    </citation>
    <scope>NUCLEOTIDE SEQUENCE [LARGE SCALE GENOMIC DNA]</scope>
    <source>
        <strain evidence="13 15">NM06_A21</strain>
    </source>
</reference>
<dbReference type="EC" id="2.7.7.85" evidence="10"/>
<dbReference type="EMBL" id="CP015402">
    <property type="protein sequence ID" value="ANU63461.1"/>
    <property type="molecule type" value="Genomic_DNA"/>
</dbReference>
<dbReference type="PANTHER" id="PTHR34185:SF1">
    <property type="entry name" value="DIADENYLATE CYCLASE"/>
    <property type="match status" value="1"/>
</dbReference>
<evidence type="ECO:0000256" key="9">
    <source>
        <dbReference type="ARBA" id="ARBA00023136"/>
    </source>
</evidence>
<evidence type="ECO:0000256" key="2">
    <source>
        <dbReference type="ARBA" id="ARBA00022475"/>
    </source>
</evidence>
<dbReference type="Proteomes" id="UP000306630">
    <property type="component" value="Unassembled WGS sequence"/>
</dbReference>
<evidence type="ECO:0000256" key="5">
    <source>
        <dbReference type="ARBA" id="ARBA00022695"/>
    </source>
</evidence>
<dbReference type="Proteomes" id="UP000186351">
    <property type="component" value="Chromosome"/>
</dbReference>
<dbReference type="GO" id="GO:0006171">
    <property type="term" value="P:cAMP biosynthetic process"/>
    <property type="evidence" value="ECO:0007669"/>
    <property type="project" value="InterPro"/>
</dbReference>
<dbReference type="InterPro" id="IPR014046">
    <property type="entry name" value="C-di-AMP_synthase"/>
</dbReference>
<evidence type="ECO:0000256" key="7">
    <source>
        <dbReference type="ARBA" id="ARBA00022840"/>
    </source>
</evidence>
<dbReference type="GeneID" id="65536563"/>
<dbReference type="FunFam" id="3.40.1700.10:FF:000002">
    <property type="entry name" value="Diadenylate cyclase"/>
    <property type="match status" value="1"/>
</dbReference>
<protein>
    <recommendedName>
        <fullName evidence="10">Diadenylate cyclase</fullName>
        <shortName evidence="10">DAC</shortName>
        <ecNumber evidence="10">2.7.7.85</ecNumber>
    </recommendedName>
    <alternativeName>
        <fullName evidence="10">Cyclic-di-AMP synthase</fullName>
        <shortName evidence="10">c-di-AMP synthase</shortName>
    </alternativeName>
</protein>
<dbReference type="Pfam" id="PF02457">
    <property type="entry name" value="DAC"/>
    <property type="match status" value="1"/>
</dbReference>
<comment type="catalytic activity">
    <reaction evidence="1 10">
        <text>2 ATP = 3',3'-c-di-AMP + 2 diphosphate</text>
        <dbReference type="Rhea" id="RHEA:35655"/>
        <dbReference type="ChEBI" id="CHEBI:30616"/>
        <dbReference type="ChEBI" id="CHEBI:33019"/>
        <dbReference type="ChEBI" id="CHEBI:71500"/>
        <dbReference type="EC" id="2.7.7.85"/>
    </reaction>
</comment>
<dbReference type="KEGG" id="pary:A4V02_06810"/>
<comment type="caution">
    <text evidence="10">Lacks conserved residue(s) required for the propagation of feature annotation.</text>
</comment>
<dbReference type="GO" id="GO:0106408">
    <property type="term" value="F:diadenylate cyclase activity"/>
    <property type="evidence" value="ECO:0007669"/>
    <property type="project" value="UniProtKB-EC"/>
</dbReference>
<evidence type="ECO:0000256" key="1">
    <source>
        <dbReference type="ARBA" id="ARBA00000877"/>
    </source>
</evidence>
<evidence type="ECO:0000256" key="4">
    <source>
        <dbReference type="ARBA" id="ARBA00022692"/>
    </source>
</evidence>
<dbReference type="Pfam" id="PF19293">
    <property type="entry name" value="CdaA_N"/>
    <property type="match status" value="1"/>
</dbReference>
<dbReference type="OrthoDB" id="9807385at2"/>
<evidence type="ECO:0000256" key="10">
    <source>
        <dbReference type="HAMAP-Rule" id="MF_01499"/>
    </source>
</evidence>
<dbReference type="PIRSF" id="PIRSF004793">
    <property type="entry name" value="UCP004793"/>
    <property type="match status" value="1"/>
</dbReference>
<name>A0A1B1S9I2_9BACT</name>
<dbReference type="PANTHER" id="PTHR34185">
    <property type="entry name" value="DIADENYLATE CYCLASE"/>
    <property type="match status" value="1"/>
</dbReference>
<keyword evidence="14" id="KW-1185">Reference proteome</keyword>
<sequence length="260" mass="29200">MAPFGIKDALDIIIVAMLLYYLYKIMKESGTINIFFGVLAFIIVWVVASEIFEMRLIGTILDKVMSIGLIILVILFQDQIKRFLVELGNHNRWRFLRDIFRHHRGSAVSAEDSRRWVIPIVYACMSMSKSKTGALIVIEQSIPLELYEKTGDMIDAEINSRLIENIFFKNSPLHDGAMIIAHDRIKAAGCILPVSHDTNIPRSMGLRHRSALGISQATDAAAVVVSEETGSISFAHRGKIISRLSSTDLENRLSRLVTDE</sequence>
<keyword evidence="4 10" id="KW-0812">Transmembrane</keyword>
<dbReference type="Gene3D" id="3.40.1700.10">
    <property type="entry name" value="DNA integrity scanning protein, DisA, N-terminal domain"/>
    <property type="match status" value="1"/>
</dbReference>
<evidence type="ECO:0000256" key="8">
    <source>
        <dbReference type="ARBA" id="ARBA00022989"/>
    </source>
</evidence>
<feature type="transmembrane region" description="Helical" evidence="10">
    <location>
        <begin position="6"/>
        <end position="23"/>
    </location>
</feature>
<feature type="transmembrane region" description="Helical" evidence="10">
    <location>
        <begin position="30"/>
        <end position="48"/>
    </location>
</feature>
<feature type="domain" description="DAC" evidence="11">
    <location>
        <begin position="77"/>
        <end position="246"/>
    </location>
</feature>
<reference evidence="14" key="1">
    <citation type="submission" date="2016-04" db="EMBL/GenBank/DDBJ databases">
        <title>Complete Genome Sequences of Twelve Strains of a Stable Defined Moderately Diverse Mouse Microbiota 2 (sDMDMm2).</title>
        <authorList>
            <person name="Uchimura Y."/>
            <person name="Wyss M."/>
            <person name="Brugiroux S."/>
            <person name="Limenitakis J.P."/>
            <person name="Stecher B."/>
            <person name="McCoy K.D."/>
            <person name="Macpherson A.J."/>
        </authorList>
    </citation>
    <scope>NUCLEOTIDE SEQUENCE [LARGE SCALE GENOMIC DNA]</scope>
    <source>
        <strain evidence="14">YL27</strain>
    </source>
</reference>
<evidence type="ECO:0000256" key="6">
    <source>
        <dbReference type="ARBA" id="ARBA00022741"/>
    </source>
</evidence>
<keyword evidence="6 10" id="KW-0547">Nucleotide-binding</keyword>
<evidence type="ECO:0000259" key="11">
    <source>
        <dbReference type="PROSITE" id="PS51794"/>
    </source>
</evidence>
<comment type="function">
    <text evidence="10">Catalyzes the condensation of 2 ATP molecules into cyclic di-AMP (c-di-AMP), a second messenger used to regulate differing processes in different bacteria.</text>
</comment>
<accession>A0A1Z2XJ47</accession>
<feature type="transmembrane region" description="Helical" evidence="10">
    <location>
        <begin position="54"/>
        <end position="76"/>
    </location>
</feature>
<dbReference type="PROSITE" id="PS51794">
    <property type="entry name" value="DAC"/>
    <property type="match status" value="1"/>
</dbReference>
<reference evidence="12" key="2">
    <citation type="submission" date="2017-04" db="EMBL/GenBank/DDBJ databases">
        <title>Complete Genome Sequences of Twelve Strains of a Stable Defined Moderately Diverse Mouse Microbiota 2 (sDMDMm2).</title>
        <authorList>
            <person name="Uchimura Y."/>
            <person name="Wyss M."/>
            <person name="Brugiroux S."/>
            <person name="Limenitakis J.P."/>
            <person name="Stecher B."/>
            <person name="McCoy K.D."/>
            <person name="Macpherson A.J."/>
        </authorList>
    </citation>
    <scope>NUCLEOTIDE SEQUENCE</scope>
    <source>
        <strain evidence="12">YL27</strain>
    </source>
</reference>
<dbReference type="GO" id="GO:0004016">
    <property type="term" value="F:adenylate cyclase activity"/>
    <property type="evidence" value="ECO:0007669"/>
    <property type="project" value="UniProtKB-UniRule"/>
</dbReference>
<keyword evidence="8 10" id="KW-1133">Transmembrane helix</keyword>
<dbReference type="AlphaFoldDB" id="A0A1B1S9I2"/>
<dbReference type="GO" id="GO:0005524">
    <property type="term" value="F:ATP binding"/>
    <property type="evidence" value="ECO:0007669"/>
    <property type="project" value="UniProtKB-UniRule"/>
</dbReference>
<dbReference type="HAMAP" id="MF_01499">
    <property type="entry name" value="DacA"/>
    <property type="match status" value="1"/>
</dbReference>
<keyword evidence="9 10" id="KW-0472">Membrane</keyword>
<dbReference type="STRING" id="1796646.A4V02_06810"/>
<evidence type="ECO:0000313" key="15">
    <source>
        <dbReference type="Proteomes" id="UP000306630"/>
    </source>
</evidence>
<evidence type="ECO:0000313" key="13">
    <source>
        <dbReference type="EMBL" id="TGY74990.1"/>
    </source>
</evidence>
<evidence type="ECO:0000313" key="14">
    <source>
        <dbReference type="Proteomes" id="UP000186351"/>
    </source>
</evidence>
<dbReference type="SUPFAM" id="SSF143597">
    <property type="entry name" value="YojJ-like"/>
    <property type="match status" value="1"/>
</dbReference>
<comment type="subunit">
    <text evidence="10">Probably a homodimer.</text>
</comment>
<gene>
    <name evidence="10" type="primary">dacA</name>
    <name evidence="12" type="ORF">A4V02_06810</name>
    <name evidence="13" type="ORF">E5333_05010</name>
</gene>
<dbReference type="EMBL" id="SRYD01000015">
    <property type="protein sequence ID" value="TGY74990.1"/>
    <property type="molecule type" value="Genomic_DNA"/>
</dbReference>
<keyword evidence="3 10" id="KW-0808">Transferase</keyword>
<comment type="similarity">
    <text evidence="10">Belongs to the adenylate cyclase family. DacA/CdaA subfamily.</text>
</comment>
<keyword evidence="5 10" id="KW-0548">Nucleotidyltransferase</keyword>
<dbReference type="InterPro" id="IPR036888">
    <property type="entry name" value="DNA_integrity_DisA_N_sf"/>
</dbReference>
<dbReference type="RefSeq" id="WP_068960785.1">
    <property type="nucleotide sequence ID" value="NZ_CAJTAP010000017.1"/>
</dbReference>
<keyword evidence="7 10" id="KW-0067">ATP-binding</keyword>
<evidence type="ECO:0000256" key="3">
    <source>
        <dbReference type="ARBA" id="ARBA00022679"/>
    </source>
</evidence>
<dbReference type="NCBIfam" id="TIGR00159">
    <property type="entry name" value="diadenylate cyclase CdaA"/>
    <property type="match status" value="1"/>
</dbReference>
<keyword evidence="2 10" id="KW-1003">Cell membrane</keyword>